<dbReference type="PROSITE" id="PS51387">
    <property type="entry name" value="FAD_PCMH"/>
    <property type="match status" value="1"/>
</dbReference>
<dbReference type="Gene3D" id="1.10.45.10">
    <property type="entry name" value="Vanillyl-alcohol Oxidase, Chain A, domain 4"/>
    <property type="match status" value="1"/>
</dbReference>
<evidence type="ECO:0000259" key="8">
    <source>
        <dbReference type="PROSITE" id="PS51387"/>
    </source>
</evidence>
<dbReference type="RefSeq" id="WP_069958471.1">
    <property type="nucleotide sequence ID" value="NZ_MCGG01000036.1"/>
</dbReference>
<dbReference type="FunFam" id="1.10.45.10:FF:000001">
    <property type="entry name" value="D-lactate dehydrogenase mitochondrial"/>
    <property type="match status" value="1"/>
</dbReference>
<comment type="caution">
    <text evidence="9">The sequence shown here is derived from an EMBL/GenBank/DDBJ whole genome shotgun (WGS) entry which is preliminary data.</text>
</comment>
<dbReference type="GO" id="GO:0004458">
    <property type="term" value="F:D-lactate dehydrogenase (cytochrome) activity"/>
    <property type="evidence" value="ECO:0007669"/>
    <property type="project" value="UniProtKB-EC"/>
</dbReference>
<dbReference type="FunFam" id="3.30.70.2740:FF:000001">
    <property type="entry name" value="D-lactate dehydrogenase mitochondrial"/>
    <property type="match status" value="1"/>
</dbReference>
<dbReference type="InterPro" id="IPR036318">
    <property type="entry name" value="FAD-bd_PCMH-like_sf"/>
</dbReference>
<keyword evidence="4" id="KW-0274">FAD</keyword>
<dbReference type="Pfam" id="PF01565">
    <property type="entry name" value="FAD_binding_4"/>
    <property type="match status" value="1"/>
</dbReference>
<evidence type="ECO:0000256" key="7">
    <source>
        <dbReference type="ARBA" id="ARBA00038897"/>
    </source>
</evidence>
<dbReference type="SUPFAM" id="SSF56176">
    <property type="entry name" value="FAD-binding/transporter-associated domain-like"/>
    <property type="match status" value="1"/>
</dbReference>
<dbReference type="SUPFAM" id="SSF55103">
    <property type="entry name" value="FAD-linked oxidases, C-terminal domain"/>
    <property type="match status" value="1"/>
</dbReference>
<evidence type="ECO:0000256" key="4">
    <source>
        <dbReference type="ARBA" id="ARBA00022827"/>
    </source>
</evidence>
<dbReference type="PANTHER" id="PTHR11748">
    <property type="entry name" value="D-LACTATE DEHYDROGENASE"/>
    <property type="match status" value="1"/>
</dbReference>
<dbReference type="AlphaFoldDB" id="A0A1E5Q6G0"/>
<dbReference type="InterPro" id="IPR016171">
    <property type="entry name" value="Vanillyl_alc_oxidase_C-sub2"/>
</dbReference>
<dbReference type="PANTHER" id="PTHR11748:SF111">
    <property type="entry name" value="D-LACTATE DEHYDROGENASE, MITOCHONDRIAL-RELATED"/>
    <property type="match status" value="1"/>
</dbReference>
<gene>
    <name evidence="9" type="ORF">BEN30_12825</name>
</gene>
<comment type="similarity">
    <text evidence="2">Belongs to the FAD-binding oxidoreductase/transferase type 4 family.</text>
</comment>
<dbReference type="FunFam" id="3.30.465.10:FF:000014">
    <property type="entry name" value="D-lactate dehydrogenase (Cytochrome), putative"/>
    <property type="match status" value="1"/>
</dbReference>
<dbReference type="Gene3D" id="3.30.70.2740">
    <property type="match status" value="1"/>
</dbReference>
<dbReference type="InterPro" id="IPR006094">
    <property type="entry name" value="Oxid_FAD_bind_N"/>
</dbReference>
<dbReference type="InterPro" id="IPR016169">
    <property type="entry name" value="FAD-bd_PCMH_sub2"/>
</dbReference>
<keyword evidence="3" id="KW-0285">Flavoprotein</keyword>
<dbReference type="InterPro" id="IPR016166">
    <property type="entry name" value="FAD-bd_PCMH"/>
</dbReference>
<reference evidence="10" key="1">
    <citation type="submission" date="2016-07" db="EMBL/GenBank/DDBJ databases">
        <authorList>
            <person name="Florea S."/>
            <person name="Webb J.S."/>
            <person name="Jaromczyk J."/>
            <person name="Schardl C.L."/>
        </authorList>
    </citation>
    <scope>NUCLEOTIDE SEQUENCE [LARGE SCALE GENOMIC DNA]</scope>
    <source>
        <strain evidence="10">MV-1</strain>
    </source>
</reference>
<evidence type="ECO:0000256" key="6">
    <source>
        <dbReference type="ARBA" id="ARBA00023002"/>
    </source>
</evidence>
<keyword evidence="5" id="KW-0809">Transit peptide</keyword>
<dbReference type="Pfam" id="PF02913">
    <property type="entry name" value="FAD-oxidase_C"/>
    <property type="match status" value="1"/>
</dbReference>
<sequence length="460" mass="48649">MPISQILPQLKSLFGDRMTTNAGVLESHGRDEGSLPSAAPDAVVFVHTTDEVSQVAKLCHGTGVPIVAFGAGTSLEGHIAAPQGGVCIDFTQMNKVICVHEADMDAVVQPGITRKTLNAHLRDTGLFFPVDPGADATIGGMCATRASGTSTVRYGSMKDNVLALEVVLADGRIVKTANRARKSAAGYDLTRLMIGSEGTLGLITAVTVKLHPIPETVTAAICPFPRVEDAVDCVITAIQTGIPMARMELLDALSMKAVNQYSQLNYAQAPTLFLEFEGSSVAVAEQVEMVQAIAAEHGGTDFQWATQSEDRARLWAARHNLYYAGLALRPGCRALTTDVCVPISNLAECIHRTHQAFEASALTGLILGHVGDGNFHTLILFDPDDAQERQEVERLGADIVAQALALDGTCTGEHGIGMGKTKYLTAELGEPAVDAMALIKAALDPTHILNPGKIIPTAPK</sequence>
<dbReference type="InterPro" id="IPR016164">
    <property type="entry name" value="FAD-linked_Oxase-like_C"/>
</dbReference>
<dbReference type="GO" id="GO:1903457">
    <property type="term" value="P:lactate catabolic process"/>
    <property type="evidence" value="ECO:0007669"/>
    <property type="project" value="TreeGrafter"/>
</dbReference>
<organism evidence="9 10">
    <name type="scientific">Magnetovibrio blakemorei</name>
    <dbReference type="NCBI Taxonomy" id="28181"/>
    <lineage>
        <taxon>Bacteria</taxon>
        <taxon>Pseudomonadati</taxon>
        <taxon>Pseudomonadota</taxon>
        <taxon>Alphaproteobacteria</taxon>
        <taxon>Rhodospirillales</taxon>
        <taxon>Magnetovibrionaceae</taxon>
        <taxon>Magnetovibrio</taxon>
    </lineage>
</organism>
<dbReference type="Gene3D" id="3.30.465.10">
    <property type="match status" value="1"/>
</dbReference>
<dbReference type="STRING" id="28181.BEN30_12825"/>
<protein>
    <recommendedName>
        <fullName evidence="7">D-lactate dehydrogenase (cytochrome)</fullName>
        <ecNumber evidence="7">1.1.2.4</ecNumber>
    </recommendedName>
</protein>
<dbReference type="Proteomes" id="UP000095347">
    <property type="component" value="Unassembled WGS sequence"/>
</dbReference>
<proteinExistence type="inferred from homology"/>
<name>A0A1E5Q6G0_9PROT</name>
<dbReference type="OrthoDB" id="9815648at2"/>
<comment type="cofactor">
    <cofactor evidence="1">
        <name>FAD</name>
        <dbReference type="ChEBI" id="CHEBI:57692"/>
    </cofactor>
</comment>
<dbReference type="GO" id="GO:0008720">
    <property type="term" value="F:D-lactate dehydrogenase (NAD+) activity"/>
    <property type="evidence" value="ECO:0007669"/>
    <property type="project" value="TreeGrafter"/>
</dbReference>
<evidence type="ECO:0000256" key="1">
    <source>
        <dbReference type="ARBA" id="ARBA00001974"/>
    </source>
</evidence>
<keyword evidence="10" id="KW-1185">Reference proteome</keyword>
<dbReference type="EMBL" id="MCGG01000036">
    <property type="protein sequence ID" value="OEJ66266.1"/>
    <property type="molecule type" value="Genomic_DNA"/>
</dbReference>
<evidence type="ECO:0000256" key="3">
    <source>
        <dbReference type="ARBA" id="ARBA00022630"/>
    </source>
</evidence>
<evidence type="ECO:0000256" key="5">
    <source>
        <dbReference type="ARBA" id="ARBA00022946"/>
    </source>
</evidence>
<feature type="domain" description="FAD-binding PCMH-type" evidence="8">
    <location>
        <begin position="36"/>
        <end position="213"/>
    </location>
</feature>
<accession>A0A1E5Q6G0</accession>
<dbReference type="InterPro" id="IPR004113">
    <property type="entry name" value="FAD-bd_oxidored_4_C"/>
</dbReference>
<evidence type="ECO:0000313" key="9">
    <source>
        <dbReference type="EMBL" id="OEJ66266.1"/>
    </source>
</evidence>
<dbReference type="EC" id="1.1.2.4" evidence="7"/>
<evidence type="ECO:0000313" key="10">
    <source>
        <dbReference type="Proteomes" id="UP000095347"/>
    </source>
</evidence>
<evidence type="ECO:0000256" key="2">
    <source>
        <dbReference type="ARBA" id="ARBA00008000"/>
    </source>
</evidence>
<keyword evidence="6" id="KW-0560">Oxidoreductase</keyword>
<dbReference type="GO" id="GO:0071949">
    <property type="term" value="F:FAD binding"/>
    <property type="evidence" value="ECO:0007669"/>
    <property type="project" value="InterPro"/>
</dbReference>